<keyword evidence="1" id="KW-1133">Transmembrane helix</keyword>
<proteinExistence type="predicted"/>
<keyword evidence="1" id="KW-0472">Membrane</keyword>
<evidence type="ECO:0000313" key="2">
    <source>
        <dbReference type="EMBL" id="AZA17143.1"/>
    </source>
</evidence>
<feature type="transmembrane region" description="Helical" evidence="1">
    <location>
        <begin position="24"/>
        <end position="42"/>
    </location>
</feature>
<sequence length="79" mass="9158">MFCCLFSIYTRIYTEPKKILTSKVARSILAFIFIFFTGWSAARLKVRTERSNSAYDYLILGGFSLLLGVLELYRLMNSK</sequence>
<gene>
    <name evidence="2" type="ORF">DQL93_09365</name>
</gene>
<name>A0A3G6JGU9_LACDL</name>
<accession>A0A3G6JGU9</accession>
<keyword evidence="1" id="KW-0812">Transmembrane</keyword>
<reference evidence="2" key="1">
    <citation type="submission" date="2018-07" db="EMBL/GenBank/DDBJ databases">
        <authorList>
            <person name="Somerville V."/>
        </authorList>
    </citation>
    <scope>NUCLEOTIDE SEQUENCE</scope>
    <source>
        <strain evidence="2">NWC_2_2</strain>
    </source>
</reference>
<organism evidence="2">
    <name type="scientific">Lactobacillus delbrueckii subsp. lactis</name>
    <dbReference type="NCBI Taxonomy" id="29397"/>
    <lineage>
        <taxon>Bacteria</taxon>
        <taxon>Bacillati</taxon>
        <taxon>Bacillota</taxon>
        <taxon>Bacilli</taxon>
        <taxon>Lactobacillales</taxon>
        <taxon>Lactobacillaceae</taxon>
        <taxon>Lactobacillus</taxon>
    </lineage>
</organism>
<feature type="transmembrane region" description="Helical" evidence="1">
    <location>
        <begin position="54"/>
        <end position="73"/>
    </location>
</feature>
<dbReference type="EMBL" id="CP031023">
    <property type="protein sequence ID" value="AZA17143.1"/>
    <property type="molecule type" value="Genomic_DNA"/>
</dbReference>
<evidence type="ECO:0000256" key="1">
    <source>
        <dbReference type="SAM" id="Phobius"/>
    </source>
</evidence>
<protein>
    <submittedName>
        <fullName evidence="2">Uncharacterized protein</fullName>
    </submittedName>
</protein>
<dbReference type="AlphaFoldDB" id="A0A3G6JGU9"/>